<name>A0A167RF82_9VIRU</name>
<dbReference type="Gene3D" id="3.90.176.10">
    <property type="entry name" value="Toxin ADP-ribosyltransferase, Chain A, domain 1"/>
    <property type="match status" value="1"/>
</dbReference>
<dbReference type="PROSITE" id="PS51996">
    <property type="entry name" value="TR_MART"/>
    <property type="match status" value="1"/>
</dbReference>
<keyword evidence="2" id="KW-1185">Reference proteome</keyword>
<proteinExistence type="predicted"/>
<evidence type="ECO:0000313" key="2">
    <source>
        <dbReference type="Proteomes" id="UP000241365"/>
    </source>
</evidence>
<sequence length="763" mass="89414">MSLHLDNRDIYVGNDTGNTSISTNNEIINVNNRDIQNNIYVPHNIIDNNGNRVNNLMELYSLLDVILYDIIHITTLSTLPKIKYQAQPDKYHDVFHQYRYSGRYGYDYKVIGANALEKYINPKNKYATSLNFDIEINETSERIAIFTKELSTKLNSYINYKYGPIRHFIKNILFKYNLIDESCFDHYTNTDIPLFRYGFQKLNNDVEILTVFIHLVFRKNLFGNKLFNNSGPINDNFNIIFHPIINIYPSDLTYSPVTRNDIKYGTLPQIIAGLYFNLISGINVTKNDTRLKYLSNHKTYICNSEFNFPFDILKYNKKKRFDTHFAEQIQPGTNFIRQKIIDYYNFYYQDFVPKNNCGDYLKKLKNVLNPFQNIKDISNDDYANDPGLKKINSIIIRHDSQYKRPIYTYTGGAHSSINLYQQIENLDLENSDKIDNYIQDVDKYKNLATKLKMVIKNIISDPEYIETVNNIFKQEFEVISFQTFLYFNDPNGLISDASHLTMEPSSIIYMPNFLSTAFSVFESYDDFISPIKVIYKIKIDNKPGIVKNWVFIDTYSQIPYEREIMIQAGSYFVIENIEYVPVEDNEDYNIKVVTMKLFNNVQDAIQYSNMIAPKNIIKRYIYGLINSDLTGGRIIENNQKPILEIIPTEQNKINKPNQITDSPIINSQTIVISADYIAKTKLKNYDDIISCYVQYYPLFKNLIDKQLIVNKQTLSELNNNTPNKNNNLINSKNYQYKYNKYKTKYDNLKTVLNAESRDHSLVY</sequence>
<reference evidence="1 2" key="1">
    <citation type="journal article" date="2016" name="Genome Announc.">
        <title>Complete Genome Sequence of a New Megavirus Family Member Isolated from an Inland Water Lake for the First Time in India.</title>
        <authorList>
            <person name="Chatterjee A."/>
            <person name="Ali F."/>
            <person name="Bange D."/>
            <person name="Kondabagil K."/>
        </authorList>
    </citation>
    <scope>NUCLEOTIDE SEQUENCE [LARGE SCALE GENOMIC DNA]</scope>
    <source>
        <strain evidence="1">1</strain>
    </source>
</reference>
<dbReference type="GeneID" id="80512977"/>
<dbReference type="KEGG" id="vg:80512977"/>
<accession>A0A167RF82</accession>
<dbReference type="Proteomes" id="UP000241365">
    <property type="component" value="Segment"/>
</dbReference>
<dbReference type="RefSeq" id="YP_010776366.1">
    <property type="nucleotide sequence ID" value="NC_075034.1"/>
</dbReference>
<organism evidence="1 2">
    <name type="scientific">Powai lake megavirus</name>
    <dbReference type="NCBI Taxonomy" id="1842663"/>
    <lineage>
        <taxon>Viruses</taxon>
        <taxon>Varidnaviria</taxon>
        <taxon>Bamfordvirae</taxon>
        <taxon>Nucleocytoviricota</taxon>
        <taxon>Megaviricetes</taxon>
        <taxon>Imitervirales</taxon>
        <taxon>Mimiviridae</taxon>
        <taxon>Megamimivirinae</taxon>
        <taxon>Megavirus</taxon>
        <taxon>Megavirus powaiense</taxon>
    </lineage>
</organism>
<evidence type="ECO:0000313" key="1">
    <source>
        <dbReference type="EMBL" id="ANB50615.1"/>
    </source>
</evidence>
<dbReference type="SUPFAM" id="SSF56399">
    <property type="entry name" value="ADP-ribosylation"/>
    <property type="match status" value="1"/>
</dbReference>
<dbReference type="EMBL" id="KU877344">
    <property type="protein sequence ID" value="ANB50615.1"/>
    <property type="molecule type" value="Genomic_DNA"/>
</dbReference>
<protein>
    <submittedName>
        <fullName evidence="1">Uncharacterized protein</fullName>
    </submittedName>
</protein>